<proteinExistence type="predicted"/>
<accession>A0AAV3ZVG9</accession>
<name>A0AAV3ZVG9_9GAST</name>
<gene>
    <name evidence="2" type="ORF">PoB_002491800</name>
</gene>
<feature type="region of interest" description="Disordered" evidence="1">
    <location>
        <begin position="143"/>
        <end position="164"/>
    </location>
</feature>
<evidence type="ECO:0000313" key="2">
    <source>
        <dbReference type="EMBL" id="GFN98412.1"/>
    </source>
</evidence>
<sequence length="210" mass="24477">MLHCYMYEGMYDTKRARRYRVITTNWKTRRACGLDQRHLEKAICCALATCHLPPTTYSLALVTRHLTLTTYSFAFVIRHLTLTAYHLAPLTRHLTLATYSLALATYHLTLVTRRLTLVTRLLTLATYPLALLTHLIPFGTHQTPFDTRHTPPTPYHSPDTGKSRRQMRKNLWERAHQMGCEHQTTRLILNSLRPAERRDEAPNMFLCYLL</sequence>
<dbReference type="EMBL" id="BLXT01002845">
    <property type="protein sequence ID" value="GFN98412.1"/>
    <property type="molecule type" value="Genomic_DNA"/>
</dbReference>
<organism evidence="2 3">
    <name type="scientific">Plakobranchus ocellatus</name>
    <dbReference type="NCBI Taxonomy" id="259542"/>
    <lineage>
        <taxon>Eukaryota</taxon>
        <taxon>Metazoa</taxon>
        <taxon>Spiralia</taxon>
        <taxon>Lophotrochozoa</taxon>
        <taxon>Mollusca</taxon>
        <taxon>Gastropoda</taxon>
        <taxon>Heterobranchia</taxon>
        <taxon>Euthyneura</taxon>
        <taxon>Panpulmonata</taxon>
        <taxon>Sacoglossa</taxon>
        <taxon>Placobranchoidea</taxon>
        <taxon>Plakobranchidae</taxon>
        <taxon>Plakobranchus</taxon>
    </lineage>
</organism>
<comment type="caution">
    <text evidence="2">The sequence shown here is derived from an EMBL/GenBank/DDBJ whole genome shotgun (WGS) entry which is preliminary data.</text>
</comment>
<dbReference type="Proteomes" id="UP000735302">
    <property type="component" value="Unassembled WGS sequence"/>
</dbReference>
<evidence type="ECO:0000313" key="3">
    <source>
        <dbReference type="Proteomes" id="UP000735302"/>
    </source>
</evidence>
<dbReference type="AlphaFoldDB" id="A0AAV3ZVG9"/>
<keyword evidence="3" id="KW-1185">Reference proteome</keyword>
<reference evidence="2 3" key="1">
    <citation type="journal article" date="2021" name="Elife">
        <title>Chloroplast acquisition without the gene transfer in kleptoplastic sea slugs, Plakobranchus ocellatus.</title>
        <authorList>
            <person name="Maeda T."/>
            <person name="Takahashi S."/>
            <person name="Yoshida T."/>
            <person name="Shimamura S."/>
            <person name="Takaki Y."/>
            <person name="Nagai Y."/>
            <person name="Toyoda A."/>
            <person name="Suzuki Y."/>
            <person name="Arimoto A."/>
            <person name="Ishii H."/>
            <person name="Satoh N."/>
            <person name="Nishiyama T."/>
            <person name="Hasebe M."/>
            <person name="Maruyama T."/>
            <person name="Minagawa J."/>
            <person name="Obokata J."/>
            <person name="Shigenobu S."/>
        </authorList>
    </citation>
    <scope>NUCLEOTIDE SEQUENCE [LARGE SCALE GENOMIC DNA]</scope>
</reference>
<evidence type="ECO:0000256" key="1">
    <source>
        <dbReference type="SAM" id="MobiDB-lite"/>
    </source>
</evidence>
<protein>
    <submittedName>
        <fullName evidence="2">Uncharacterized protein</fullName>
    </submittedName>
</protein>